<dbReference type="PROSITE" id="PS50889">
    <property type="entry name" value="S4"/>
    <property type="match status" value="1"/>
</dbReference>
<dbReference type="Pfam" id="PF17774">
    <property type="entry name" value="YlmH_RBD"/>
    <property type="match status" value="1"/>
</dbReference>
<dbReference type="InterPro" id="IPR012677">
    <property type="entry name" value="Nucleotide-bd_a/b_plait_sf"/>
</dbReference>
<accession>A0A386H537</accession>
<evidence type="ECO:0000259" key="2">
    <source>
        <dbReference type="Pfam" id="PF17774"/>
    </source>
</evidence>
<dbReference type="EMBL" id="CP032416">
    <property type="protein sequence ID" value="AYD40625.1"/>
    <property type="molecule type" value="Genomic_DNA"/>
</dbReference>
<evidence type="ECO:0000313" key="3">
    <source>
        <dbReference type="EMBL" id="AYD40625.1"/>
    </source>
</evidence>
<protein>
    <submittedName>
        <fullName evidence="3">RNA-binding protein</fullName>
    </submittedName>
</protein>
<gene>
    <name evidence="3" type="ORF">D4Z93_08820</name>
</gene>
<dbReference type="RefSeq" id="WP_119972670.1">
    <property type="nucleotide sequence ID" value="NZ_CP032416.1"/>
</dbReference>
<dbReference type="AlphaFoldDB" id="A0A386H537"/>
<dbReference type="OrthoDB" id="9812787at2"/>
<evidence type="ECO:0000313" key="4">
    <source>
        <dbReference type="Proteomes" id="UP000266301"/>
    </source>
</evidence>
<dbReference type="Proteomes" id="UP000266301">
    <property type="component" value="Chromosome"/>
</dbReference>
<organism evidence="3 4">
    <name type="scientific">Clostridium fermenticellae</name>
    <dbReference type="NCBI Taxonomy" id="2068654"/>
    <lineage>
        <taxon>Bacteria</taxon>
        <taxon>Bacillati</taxon>
        <taxon>Bacillota</taxon>
        <taxon>Clostridia</taxon>
        <taxon>Eubacteriales</taxon>
        <taxon>Clostridiaceae</taxon>
        <taxon>Clostridium</taxon>
    </lineage>
</organism>
<reference evidence="3 4" key="1">
    <citation type="journal article" date="2019" name="Int. J. Syst. Evol. Microbiol.">
        <title>Clostridium fermenticellae sp. nov., isolated from the mud in a fermentation cellar for the production of the Chinese liquor, baijiu.</title>
        <authorList>
            <person name="Xu P.X."/>
            <person name="Chai L.J."/>
            <person name="Qiu T."/>
            <person name="Zhang X.J."/>
            <person name="Lu Z.M."/>
            <person name="Xiao C."/>
            <person name="Wang S.T."/>
            <person name="Shen C.H."/>
            <person name="Shi J.S."/>
            <person name="Xu Z.H."/>
        </authorList>
    </citation>
    <scope>NUCLEOTIDE SEQUENCE [LARGE SCALE GENOMIC DNA]</scope>
    <source>
        <strain evidence="3 4">JN500901</strain>
    </source>
</reference>
<dbReference type="SUPFAM" id="SSF55174">
    <property type="entry name" value="Alpha-L RNA-binding motif"/>
    <property type="match status" value="1"/>
</dbReference>
<dbReference type="Gene3D" id="3.30.70.330">
    <property type="match status" value="1"/>
</dbReference>
<name>A0A386H537_9CLOT</name>
<feature type="domain" description="Ribosome-associated protein quality control protein P2 RNA-binding" evidence="2">
    <location>
        <begin position="84"/>
        <end position="160"/>
    </location>
</feature>
<dbReference type="KEGG" id="cfer:D4Z93_08820"/>
<dbReference type="InterPro" id="IPR040591">
    <property type="entry name" value="RqcP2_RBD"/>
</dbReference>
<proteinExistence type="predicted"/>
<sequence>MNKKTFMGKMGFVDSNTASNIYEKIILAGNINKTVYMTEFLTPNIWKTLEDISNELDVGVYSYGVFEDAQRKMIAFSYDGDVIDYPITLMRIDKKSKFCKLGHRDYLGAIMSLGIKREKFGDLIVKGNSCYLAVQCEVSDYIKMNLVSIGKSPCDVSILNVNDCEIPVYDFQDIVVNVSSLRVDCVISSLCNISRNKAEDLIKSDKVLVDYSKNFKKDGVLKCNCVITISGYGKYKLIENIGWTGSGKTKVLIKKFI</sequence>
<keyword evidence="4" id="KW-1185">Reference proteome</keyword>
<evidence type="ECO:0000256" key="1">
    <source>
        <dbReference type="PROSITE-ProRule" id="PRU00182"/>
    </source>
</evidence>
<keyword evidence="1" id="KW-0694">RNA-binding</keyword>
<dbReference type="GO" id="GO:0003723">
    <property type="term" value="F:RNA binding"/>
    <property type="evidence" value="ECO:0007669"/>
    <property type="project" value="UniProtKB-KW"/>
</dbReference>